<name>A0A848G0V8_9RHOO</name>
<comment type="caution">
    <text evidence="1">The sequence shown here is derived from an EMBL/GenBank/DDBJ whole genome shotgun (WGS) entry which is preliminary data.</text>
</comment>
<dbReference type="Pfam" id="PF22817">
    <property type="entry name" value="ApeP-like"/>
    <property type="match status" value="1"/>
</dbReference>
<dbReference type="InterPro" id="IPR029069">
    <property type="entry name" value="HotDog_dom_sf"/>
</dbReference>
<protein>
    <submittedName>
        <fullName evidence="1">3-hydroxylacyl-ACP dehydratase</fullName>
    </submittedName>
</protein>
<proteinExistence type="predicted"/>
<reference evidence="1 2" key="1">
    <citation type="submission" date="2020-04" db="EMBL/GenBank/DDBJ databases">
        <title>Zoogloea sp. G-4-1-14 isolated from soil.</title>
        <authorList>
            <person name="Dahal R.H."/>
        </authorList>
    </citation>
    <scope>NUCLEOTIDE SEQUENCE [LARGE SCALE GENOMIC DNA]</scope>
    <source>
        <strain evidence="1 2">G-4-1-14</strain>
    </source>
</reference>
<organism evidence="1 2">
    <name type="scientific">Zoogloea dura</name>
    <dbReference type="NCBI Taxonomy" id="2728840"/>
    <lineage>
        <taxon>Bacteria</taxon>
        <taxon>Pseudomonadati</taxon>
        <taxon>Pseudomonadota</taxon>
        <taxon>Betaproteobacteria</taxon>
        <taxon>Rhodocyclales</taxon>
        <taxon>Zoogloeaceae</taxon>
        <taxon>Zoogloea</taxon>
    </lineage>
</organism>
<dbReference type="Proteomes" id="UP000580043">
    <property type="component" value="Unassembled WGS sequence"/>
</dbReference>
<dbReference type="Gene3D" id="3.10.129.10">
    <property type="entry name" value="Hotdog Thioesterase"/>
    <property type="match status" value="1"/>
</dbReference>
<keyword evidence="2" id="KW-1185">Reference proteome</keyword>
<dbReference type="InterPro" id="IPR016776">
    <property type="entry name" value="ApeP-like_dehydratase"/>
</dbReference>
<dbReference type="SUPFAM" id="SSF54637">
    <property type="entry name" value="Thioesterase/thiol ester dehydrase-isomerase"/>
    <property type="match status" value="1"/>
</dbReference>
<dbReference type="RefSeq" id="WP_169145374.1">
    <property type="nucleotide sequence ID" value="NZ_JABBGA010000005.1"/>
</dbReference>
<sequence length="145" mass="15504">MLDRSAIAARIPHQGDMCLLDRVVAWNESSIQCTASSHRRSDNPLREGGRLGVAAGIEYAAQAMAVHGGLLTANGQPPRQGYLASVRGVRFHTLRLDNQGADLQIEAERVSGDARQVLYRFTVSAAGQALLDGRAAVILDAEGLQ</sequence>
<dbReference type="AlphaFoldDB" id="A0A848G0V8"/>
<accession>A0A848G0V8</accession>
<dbReference type="EMBL" id="JABBGA010000005">
    <property type="protein sequence ID" value="NML25828.1"/>
    <property type="molecule type" value="Genomic_DNA"/>
</dbReference>
<evidence type="ECO:0000313" key="2">
    <source>
        <dbReference type="Proteomes" id="UP000580043"/>
    </source>
</evidence>
<evidence type="ECO:0000313" key="1">
    <source>
        <dbReference type="EMBL" id="NML25828.1"/>
    </source>
</evidence>
<gene>
    <name evidence="1" type="ORF">HHL15_08760</name>
</gene>